<organism evidence="1 2">
    <name type="scientific">Allorhodopirellula heiligendammensis</name>
    <dbReference type="NCBI Taxonomy" id="2714739"/>
    <lineage>
        <taxon>Bacteria</taxon>
        <taxon>Pseudomonadati</taxon>
        <taxon>Planctomycetota</taxon>
        <taxon>Planctomycetia</taxon>
        <taxon>Pirellulales</taxon>
        <taxon>Pirellulaceae</taxon>
        <taxon>Allorhodopirellula</taxon>
    </lineage>
</organism>
<accession>A0A5C6C602</accession>
<dbReference type="RefSeq" id="WP_146405837.1">
    <property type="nucleotide sequence ID" value="NZ_SJPU01000001.1"/>
</dbReference>
<sequence length="95" mass="11067">MFCDRLTQDALTNRWSSHRLQKEIIAVQGRRQEGGRKPTVVSGKAFQAELEQTLWTWRRWLELHLEANPELKPELTKELNSLKSKIVKVNGLISK</sequence>
<dbReference type="Proteomes" id="UP000319908">
    <property type="component" value="Unassembled WGS sequence"/>
</dbReference>
<name>A0A5C6C602_9BACT</name>
<dbReference type="AlphaFoldDB" id="A0A5C6C602"/>
<protein>
    <submittedName>
        <fullName evidence="1">Uncharacterized protein</fullName>
    </submittedName>
</protein>
<dbReference type="EMBL" id="SJPU01000001">
    <property type="protein sequence ID" value="TWU18876.1"/>
    <property type="molecule type" value="Genomic_DNA"/>
</dbReference>
<keyword evidence="2" id="KW-1185">Reference proteome</keyword>
<comment type="caution">
    <text evidence="1">The sequence shown here is derived from an EMBL/GenBank/DDBJ whole genome shotgun (WGS) entry which is preliminary data.</text>
</comment>
<evidence type="ECO:0000313" key="1">
    <source>
        <dbReference type="EMBL" id="TWU18876.1"/>
    </source>
</evidence>
<proteinExistence type="predicted"/>
<reference evidence="1 2" key="1">
    <citation type="journal article" date="2020" name="Antonie Van Leeuwenhoek">
        <title>Rhodopirellula heiligendammensis sp. nov., Rhodopirellula pilleata sp. nov., and Rhodopirellula solitaria sp. nov. isolated from natural or artificial marine surfaces in Northern Germany and California, USA, and emended description of the genus Rhodopirellula.</title>
        <authorList>
            <person name="Kallscheuer N."/>
            <person name="Wiegand S."/>
            <person name="Jogler M."/>
            <person name="Boedeker C."/>
            <person name="Peeters S.H."/>
            <person name="Rast P."/>
            <person name="Heuer A."/>
            <person name="Jetten M.S.M."/>
            <person name="Rohde M."/>
            <person name="Jogler C."/>
        </authorList>
    </citation>
    <scope>NUCLEOTIDE SEQUENCE [LARGE SCALE GENOMIC DNA]</scope>
    <source>
        <strain evidence="1 2">Poly21</strain>
    </source>
</reference>
<gene>
    <name evidence="1" type="ORF">Poly21_10450</name>
</gene>
<evidence type="ECO:0000313" key="2">
    <source>
        <dbReference type="Proteomes" id="UP000319908"/>
    </source>
</evidence>